<evidence type="ECO:0000259" key="4">
    <source>
        <dbReference type="SMART" id="SM00967"/>
    </source>
</evidence>
<evidence type="ECO:0000313" key="5">
    <source>
        <dbReference type="EMBL" id="MBC8569251.1"/>
    </source>
</evidence>
<accession>A0A926I9K6</accession>
<dbReference type="GO" id="GO:0003723">
    <property type="term" value="F:RNA binding"/>
    <property type="evidence" value="ECO:0007669"/>
    <property type="project" value="InterPro"/>
</dbReference>
<dbReference type="Proteomes" id="UP000660861">
    <property type="component" value="Unassembled WGS sequence"/>
</dbReference>
<dbReference type="InterPro" id="IPR013123">
    <property type="entry name" value="SpoU_subst-bd"/>
</dbReference>
<comment type="caution">
    <text evidence="5">The sequence shown here is derived from an EMBL/GenBank/DDBJ whole genome shotgun (WGS) entry which is preliminary data.</text>
</comment>
<dbReference type="InterPro" id="IPR001537">
    <property type="entry name" value="SpoU_MeTrfase"/>
</dbReference>
<dbReference type="PANTHER" id="PTHR43191:SF2">
    <property type="entry name" value="RRNA METHYLTRANSFERASE 3, MITOCHONDRIAL"/>
    <property type="match status" value="1"/>
</dbReference>
<dbReference type="GO" id="GO:0008173">
    <property type="term" value="F:RNA methyltransferase activity"/>
    <property type="evidence" value="ECO:0007669"/>
    <property type="project" value="InterPro"/>
</dbReference>
<dbReference type="SUPFAM" id="SSF75217">
    <property type="entry name" value="alpha/beta knot"/>
    <property type="match status" value="1"/>
</dbReference>
<dbReference type="InterPro" id="IPR029028">
    <property type="entry name" value="Alpha/beta_knot_MTases"/>
</dbReference>
<dbReference type="InterPro" id="IPR029026">
    <property type="entry name" value="tRNA_m1G_MTases_N"/>
</dbReference>
<dbReference type="RefSeq" id="WP_262396359.1">
    <property type="nucleotide sequence ID" value="NZ_JACRTC010000001.1"/>
</dbReference>
<protein>
    <submittedName>
        <fullName evidence="5">RNA methyltransferase</fullName>
    </submittedName>
</protein>
<dbReference type="Pfam" id="PF00588">
    <property type="entry name" value="SpoU_methylase"/>
    <property type="match status" value="1"/>
</dbReference>
<keyword evidence="3" id="KW-0808">Transferase</keyword>
<dbReference type="InterPro" id="IPR053888">
    <property type="entry name" value="MRM3-like_sub_bind"/>
</dbReference>
<organism evidence="5 6">
    <name type="scientific">Zongyangia hominis</name>
    <dbReference type="NCBI Taxonomy" id="2763677"/>
    <lineage>
        <taxon>Bacteria</taxon>
        <taxon>Bacillati</taxon>
        <taxon>Bacillota</taxon>
        <taxon>Clostridia</taxon>
        <taxon>Eubacteriales</taxon>
        <taxon>Oscillospiraceae</taxon>
        <taxon>Zongyangia</taxon>
    </lineage>
</organism>
<feature type="domain" description="RNA 2-O ribose methyltransferase substrate binding" evidence="4">
    <location>
        <begin position="32"/>
        <end position="106"/>
    </location>
</feature>
<comment type="similarity">
    <text evidence="1">Belongs to the class IV-like SAM-binding methyltransferase superfamily. RNA methyltransferase TrmH family.</text>
</comment>
<dbReference type="EMBL" id="JACRTC010000001">
    <property type="protein sequence ID" value="MBC8569251.1"/>
    <property type="molecule type" value="Genomic_DNA"/>
</dbReference>
<dbReference type="GO" id="GO:0005737">
    <property type="term" value="C:cytoplasm"/>
    <property type="evidence" value="ECO:0007669"/>
    <property type="project" value="UniProtKB-ARBA"/>
</dbReference>
<sequence length="262" mass="27953">MQVLESRDNPVIKRLCRLMQKKSARREQGLFVAEGVRLCREAALSGVVIEQAFFTREAAEKYPEDINFLISQSKGAAEISPAAARKISDTPSPQGVFCLCALLDNEKTLATINSDGKYLALCSLQDPGNIGTIVRTAEAFGVDGLILTGDCPDIYSPKVLRSTMGSAFRLPIAVTGDLFSVIARMREAGVAVYGAALTDRSVPITGLDFSRGAMTLIGNEGSGLPPDLLAACDQTVRIPMKGRAESLNAAVAAAVALWEMTR</sequence>
<dbReference type="Pfam" id="PF22435">
    <property type="entry name" value="MRM3-like_sub_bind"/>
    <property type="match status" value="1"/>
</dbReference>
<gene>
    <name evidence="5" type="ORF">H8709_00205</name>
</gene>
<dbReference type="AlphaFoldDB" id="A0A926I9K6"/>
<name>A0A926I9K6_9FIRM</name>
<reference evidence="5" key="1">
    <citation type="submission" date="2020-08" db="EMBL/GenBank/DDBJ databases">
        <title>Genome public.</title>
        <authorList>
            <person name="Liu C."/>
            <person name="Sun Q."/>
        </authorList>
    </citation>
    <scope>NUCLEOTIDE SEQUENCE</scope>
    <source>
        <strain evidence="5">NSJ-54</strain>
    </source>
</reference>
<dbReference type="InterPro" id="IPR051259">
    <property type="entry name" value="rRNA_Methyltransferase"/>
</dbReference>
<dbReference type="PANTHER" id="PTHR43191">
    <property type="entry name" value="RRNA METHYLTRANSFERASE 3"/>
    <property type="match status" value="1"/>
</dbReference>
<keyword evidence="2 5" id="KW-0489">Methyltransferase</keyword>
<dbReference type="Gene3D" id="3.40.1280.10">
    <property type="match status" value="1"/>
</dbReference>
<dbReference type="GO" id="GO:0032259">
    <property type="term" value="P:methylation"/>
    <property type="evidence" value="ECO:0007669"/>
    <property type="project" value="UniProtKB-KW"/>
</dbReference>
<dbReference type="InterPro" id="IPR029064">
    <property type="entry name" value="Ribosomal_eL30-like_sf"/>
</dbReference>
<evidence type="ECO:0000313" key="6">
    <source>
        <dbReference type="Proteomes" id="UP000660861"/>
    </source>
</evidence>
<evidence type="ECO:0000256" key="1">
    <source>
        <dbReference type="ARBA" id="ARBA00007228"/>
    </source>
</evidence>
<evidence type="ECO:0000256" key="2">
    <source>
        <dbReference type="ARBA" id="ARBA00022603"/>
    </source>
</evidence>
<proteinExistence type="inferred from homology"/>
<evidence type="ECO:0000256" key="3">
    <source>
        <dbReference type="ARBA" id="ARBA00022679"/>
    </source>
</evidence>
<keyword evidence="6" id="KW-1185">Reference proteome</keyword>
<dbReference type="SMART" id="SM00967">
    <property type="entry name" value="SpoU_sub_bind"/>
    <property type="match status" value="1"/>
</dbReference>
<dbReference type="SUPFAM" id="SSF55315">
    <property type="entry name" value="L30e-like"/>
    <property type="match status" value="1"/>
</dbReference>
<dbReference type="CDD" id="cd18095">
    <property type="entry name" value="SpoU-like_rRNA-MTase"/>
    <property type="match status" value="1"/>
</dbReference>
<dbReference type="GO" id="GO:0006396">
    <property type="term" value="P:RNA processing"/>
    <property type="evidence" value="ECO:0007669"/>
    <property type="project" value="InterPro"/>
</dbReference>
<dbReference type="Gene3D" id="3.30.1330.30">
    <property type="match status" value="1"/>
</dbReference>